<dbReference type="InterPro" id="IPR036259">
    <property type="entry name" value="MFS_trans_sf"/>
</dbReference>
<dbReference type="SUPFAM" id="SSF103473">
    <property type="entry name" value="MFS general substrate transporter"/>
    <property type="match status" value="1"/>
</dbReference>
<feature type="transmembrane region" description="Helical" evidence="5">
    <location>
        <begin position="17"/>
        <end position="39"/>
    </location>
</feature>
<dbReference type="OrthoDB" id="440553at2759"/>
<feature type="transmembrane region" description="Helical" evidence="5">
    <location>
        <begin position="60"/>
        <end position="80"/>
    </location>
</feature>
<feature type="transmembrane region" description="Helical" evidence="5">
    <location>
        <begin position="92"/>
        <end position="115"/>
    </location>
</feature>
<keyword evidence="4 5" id="KW-0472">Membrane</keyword>
<sequence>AALQQAAKGISFSSAQVLAPLILGPIFLVAFVLWQRFLTSRLSANSINPLLSWNMLSNRVFLAVMFNSWLGGAIMTMSIIQIPQRFVVVNNISPLAAGVRLLPFAITSAVSSLVASSITSKVKIPPVNIMIFGGFLMIAGIVGFSKTPTSIEIWGPQYGFQVLVATGVGIVNIMVILLPPHIVARRDLAVANGAIVQLRFLGGALALAITTCAASPSLQRKLLGVLNVQETDMFLDRTETIVRLSPAKQAVVREINGEYYNLQMTIMIGFAVASVLASVMQWQKKPIIFDG</sequence>
<dbReference type="GO" id="GO:0022857">
    <property type="term" value="F:transmembrane transporter activity"/>
    <property type="evidence" value="ECO:0007669"/>
    <property type="project" value="TreeGrafter"/>
</dbReference>
<dbReference type="PANTHER" id="PTHR23501:SF43">
    <property type="entry name" value="MULTIDRUG TRANSPORTER, PUTATIVE (AFU_ORTHOLOGUE AFUA_6G03040)-RELATED"/>
    <property type="match status" value="1"/>
</dbReference>
<dbReference type="Proteomes" id="UP000800200">
    <property type="component" value="Unassembled WGS sequence"/>
</dbReference>
<reference evidence="6" key="1">
    <citation type="journal article" date="2020" name="Stud. Mycol.">
        <title>101 Dothideomycetes genomes: a test case for predicting lifestyles and emergence of pathogens.</title>
        <authorList>
            <person name="Haridas S."/>
            <person name="Albert R."/>
            <person name="Binder M."/>
            <person name="Bloem J."/>
            <person name="Labutti K."/>
            <person name="Salamov A."/>
            <person name="Andreopoulos B."/>
            <person name="Baker S."/>
            <person name="Barry K."/>
            <person name="Bills G."/>
            <person name="Bluhm B."/>
            <person name="Cannon C."/>
            <person name="Castanera R."/>
            <person name="Culley D."/>
            <person name="Daum C."/>
            <person name="Ezra D."/>
            <person name="Gonzalez J."/>
            <person name="Henrissat B."/>
            <person name="Kuo A."/>
            <person name="Liang C."/>
            <person name="Lipzen A."/>
            <person name="Lutzoni F."/>
            <person name="Magnuson J."/>
            <person name="Mondo S."/>
            <person name="Nolan M."/>
            <person name="Ohm R."/>
            <person name="Pangilinan J."/>
            <person name="Park H.-J."/>
            <person name="Ramirez L."/>
            <person name="Alfaro M."/>
            <person name="Sun H."/>
            <person name="Tritt A."/>
            <person name="Yoshinaga Y."/>
            <person name="Zwiers L.-H."/>
            <person name="Turgeon B."/>
            <person name="Goodwin S."/>
            <person name="Spatafora J."/>
            <person name="Crous P."/>
            <person name="Grigoriev I."/>
        </authorList>
    </citation>
    <scope>NUCLEOTIDE SEQUENCE</scope>
    <source>
        <strain evidence="6">CBS 207.26</strain>
    </source>
</reference>
<name>A0A6A6DCA1_9PEZI</name>
<feature type="transmembrane region" description="Helical" evidence="5">
    <location>
        <begin position="198"/>
        <end position="218"/>
    </location>
</feature>
<keyword evidence="3 5" id="KW-1133">Transmembrane helix</keyword>
<evidence type="ECO:0000256" key="4">
    <source>
        <dbReference type="ARBA" id="ARBA00023136"/>
    </source>
</evidence>
<evidence type="ECO:0000256" key="5">
    <source>
        <dbReference type="SAM" id="Phobius"/>
    </source>
</evidence>
<keyword evidence="7" id="KW-1185">Reference proteome</keyword>
<evidence type="ECO:0000256" key="3">
    <source>
        <dbReference type="ARBA" id="ARBA00022989"/>
    </source>
</evidence>
<protein>
    <submittedName>
        <fullName evidence="6">MFS general substrate transporter</fullName>
    </submittedName>
</protein>
<feature type="transmembrane region" description="Helical" evidence="5">
    <location>
        <begin position="259"/>
        <end position="279"/>
    </location>
</feature>
<dbReference type="EMBL" id="ML994695">
    <property type="protein sequence ID" value="KAF2177057.1"/>
    <property type="molecule type" value="Genomic_DNA"/>
</dbReference>
<keyword evidence="2 5" id="KW-0812">Transmembrane</keyword>
<organism evidence="6 7">
    <name type="scientific">Zopfia rhizophila CBS 207.26</name>
    <dbReference type="NCBI Taxonomy" id="1314779"/>
    <lineage>
        <taxon>Eukaryota</taxon>
        <taxon>Fungi</taxon>
        <taxon>Dikarya</taxon>
        <taxon>Ascomycota</taxon>
        <taxon>Pezizomycotina</taxon>
        <taxon>Dothideomycetes</taxon>
        <taxon>Dothideomycetes incertae sedis</taxon>
        <taxon>Zopfiaceae</taxon>
        <taxon>Zopfia</taxon>
    </lineage>
</organism>
<gene>
    <name evidence="6" type="ORF">K469DRAFT_604747</name>
</gene>
<evidence type="ECO:0000256" key="1">
    <source>
        <dbReference type="ARBA" id="ARBA00004141"/>
    </source>
</evidence>
<comment type="subcellular location">
    <subcellularLocation>
        <location evidence="1">Membrane</location>
        <topology evidence="1">Multi-pass membrane protein</topology>
    </subcellularLocation>
</comment>
<evidence type="ECO:0000313" key="6">
    <source>
        <dbReference type="EMBL" id="KAF2177057.1"/>
    </source>
</evidence>
<dbReference type="GO" id="GO:0005886">
    <property type="term" value="C:plasma membrane"/>
    <property type="evidence" value="ECO:0007669"/>
    <property type="project" value="TreeGrafter"/>
</dbReference>
<dbReference type="Gene3D" id="1.20.1250.20">
    <property type="entry name" value="MFS general substrate transporter like domains"/>
    <property type="match status" value="1"/>
</dbReference>
<dbReference type="PANTHER" id="PTHR23501">
    <property type="entry name" value="MAJOR FACILITATOR SUPERFAMILY"/>
    <property type="match status" value="1"/>
</dbReference>
<dbReference type="AlphaFoldDB" id="A0A6A6DCA1"/>
<proteinExistence type="predicted"/>
<feature type="transmembrane region" description="Helical" evidence="5">
    <location>
        <begin position="158"/>
        <end position="178"/>
    </location>
</feature>
<accession>A0A6A6DCA1</accession>
<feature type="transmembrane region" description="Helical" evidence="5">
    <location>
        <begin position="127"/>
        <end position="146"/>
    </location>
</feature>
<evidence type="ECO:0000313" key="7">
    <source>
        <dbReference type="Proteomes" id="UP000800200"/>
    </source>
</evidence>
<feature type="non-terminal residue" evidence="6">
    <location>
        <position position="1"/>
    </location>
</feature>
<evidence type="ECO:0000256" key="2">
    <source>
        <dbReference type="ARBA" id="ARBA00022692"/>
    </source>
</evidence>